<sequence>MQTSSKVSYDNWSDWNLGDKIMNIRPVGTYCFCNCHHCHHHHHCVYCEFTDSCVKCDHCDCCEHHCDCDCEHCEHCKHDHCDCCEHHCDCNCEHCKHDHCCQPVPPCPLHHHHHCDCHDPHLFPIDTDGDGFVEGDLIHKVPENYIPNPIPDNIGNNTDKTEDSSIDTISCYGMPLVDSIPDEIEPVETSDDVDSILNDVDDSNLNTDSNDIFEEQNEDSDNAVDELIETFGSDDDTWSTAKLMDTDSHEIITESPVEEPELKEVEPVIKEEKPTRGRKRVNRGGRRKKED</sequence>
<feature type="compositionally biased region" description="Basic and acidic residues" evidence="1">
    <location>
        <begin position="260"/>
        <end position="275"/>
    </location>
</feature>
<evidence type="ECO:0000313" key="2">
    <source>
        <dbReference type="EMBL" id="WQJ51534.1"/>
    </source>
</evidence>
<accession>A0ABZ0Z3H3</accession>
<organism evidence="2 3">
    <name type="scientific">phage Lak_Megaphage_RVC_AP3_GC26</name>
    <dbReference type="NCBI Taxonomy" id="3109225"/>
    <lineage>
        <taxon>Viruses</taxon>
        <taxon>Duplodnaviria</taxon>
        <taxon>Heunggongvirae</taxon>
        <taxon>Uroviricota</taxon>
        <taxon>Caudoviricetes</taxon>
        <taxon>Caudoviricetes code 15 clade</taxon>
    </lineage>
</organism>
<feature type="region of interest" description="Disordered" evidence="1">
    <location>
        <begin position="252"/>
        <end position="291"/>
    </location>
</feature>
<dbReference type="EMBL" id="OR769219">
    <property type="protein sequence ID" value="WQJ51534.1"/>
    <property type="molecule type" value="Genomic_DNA"/>
</dbReference>
<name>A0ABZ0Z3H3_9CAUD</name>
<protein>
    <submittedName>
        <fullName evidence="2">Uncharacterized protein</fullName>
    </submittedName>
</protein>
<evidence type="ECO:0000256" key="1">
    <source>
        <dbReference type="SAM" id="MobiDB-lite"/>
    </source>
</evidence>
<dbReference type="Proteomes" id="UP001348805">
    <property type="component" value="Segment"/>
</dbReference>
<proteinExistence type="predicted"/>
<feature type="compositionally biased region" description="Basic residues" evidence="1">
    <location>
        <begin position="276"/>
        <end position="291"/>
    </location>
</feature>
<keyword evidence="3" id="KW-1185">Reference proteome</keyword>
<reference evidence="2 3" key="1">
    <citation type="submission" date="2023-11" db="EMBL/GenBank/DDBJ databases">
        <authorList>
            <person name="Cook R."/>
            <person name="Crisci M."/>
            <person name="Pye H."/>
            <person name="Adriaenssens E."/>
            <person name="Santini J."/>
        </authorList>
    </citation>
    <scope>NUCLEOTIDE SEQUENCE [LARGE SCALE GENOMIC DNA]</scope>
</reference>
<evidence type="ECO:0000313" key="3">
    <source>
        <dbReference type="Proteomes" id="UP001348805"/>
    </source>
</evidence>